<accession>A0AAD4WGG0</accession>
<gene>
    <name evidence="1" type="ORF">L3X38_010577</name>
</gene>
<proteinExistence type="predicted"/>
<dbReference type="Proteomes" id="UP001054821">
    <property type="component" value="Chromosome 2"/>
</dbReference>
<protein>
    <submittedName>
        <fullName evidence="1">Uncharacterized protein</fullName>
    </submittedName>
</protein>
<organism evidence="1 2">
    <name type="scientific">Prunus dulcis</name>
    <name type="common">Almond</name>
    <name type="synonym">Amygdalus dulcis</name>
    <dbReference type="NCBI Taxonomy" id="3755"/>
    <lineage>
        <taxon>Eukaryota</taxon>
        <taxon>Viridiplantae</taxon>
        <taxon>Streptophyta</taxon>
        <taxon>Embryophyta</taxon>
        <taxon>Tracheophyta</taxon>
        <taxon>Spermatophyta</taxon>
        <taxon>Magnoliopsida</taxon>
        <taxon>eudicotyledons</taxon>
        <taxon>Gunneridae</taxon>
        <taxon>Pentapetalae</taxon>
        <taxon>rosids</taxon>
        <taxon>fabids</taxon>
        <taxon>Rosales</taxon>
        <taxon>Rosaceae</taxon>
        <taxon>Amygdaloideae</taxon>
        <taxon>Amygdaleae</taxon>
        <taxon>Prunus</taxon>
    </lineage>
</organism>
<comment type="caution">
    <text evidence="1">The sequence shown here is derived from an EMBL/GenBank/DDBJ whole genome shotgun (WGS) entry which is preliminary data.</text>
</comment>
<keyword evidence="2" id="KW-1185">Reference proteome</keyword>
<dbReference type="PANTHER" id="PTHR33240:SF17">
    <property type="entry name" value="EUKARYOTIC PEPTIDE CHAIN RELEASE FACTOR GTP-BINDING SUBUNIT-LIKE"/>
    <property type="match status" value="1"/>
</dbReference>
<evidence type="ECO:0000313" key="1">
    <source>
        <dbReference type="EMBL" id="KAI5342701.1"/>
    </source>
</evidence>
<dbReference type="PANTHER" id="PTHR33240">
    <property type="entry name" value="OS08G0508500 PROTEIN"/>
    <property type="match status" value="1"/>
</dbReference>
<evidence type="ECO:0000313" key="2">
    <source>
        <dbReference type="Proteomes" id="UP001054821"/>
    </source>
</evidence>
<sequence length="221" mass="24594">MIIRVEIAYYDVGRVLVDTRSLVNIIFADVVRGMGITDSQVNRQITPLLSFSEDLVQPVSSVNLPIAFGVAPRKTMTYDQFLIVDCPTAYNVIVGRTTLTGIKAHMSPHMLLMKFPMYNGTGSIRGDQLSARTCYETALKSVAIKPPKETMSVQGVPNGKWLIDDPRDEIPTPQAQPAEKLETLILDEKQPDRCAKISTTLASSLRTQFIEFLRHHAEVFA</sequence>
<dbReference type="EMBL" id="JAJFAZ020000002">
    <property type="protein sequence ID" value="KAI5342701.1"/>
    <property type="molecule type" value="Genomic_DNA"/>
</dbReference>
<name>A0AAD4WGG0_PRUDU</name>
<reference evidence="1 2" key="1">
    <citation type="journal article" date="2022" name="G3 (Bethesda)">
        <title>Whole-genome sequence and methylome profiling of the almond [Prunus dulcis (Mill.) D.A. Webb] cultivar 'Nonpareil'.</title>
        <authorList>
            <person name="D'Amico-Willman K.M."/>
            <person name="Ouma W.Z."/>
            <person name="Meulia T."/>
            <person name="Sideli G.M."/>
            <person name="Gradziel T.M."/>
            <person name="Fresnedo-Ramirez J."/>
        </authorList>
    </citation>
    <scope>NUCLEOTIDE SEQUENCE [LARGE SCALE GENOMIC DNA]</scope>
    <source>
        <strain evidence="1">Clone GOH B32 T37-40</strain>
    </source>
</reference>
<dbReference type="AlphaFoldDB" id="A0AAD4WGG0"/>